<name>A0A0C9YGX4_9AGAM</name>
<proteinExistence type="predicted"/>
<dbReference type="OrthoDB" id="2684196at2759"/>
<keyword evidence="2" id="KW-1185">Reference proteome</keyword>
<dbReference type="HOGENOM" id="CLU_1714030_0_0_1"/>
<gene>
    <name evidence="1" type="ORF">PISMIDRAFT_10351</name>
</gene>
<reference evidence="2" key="2">
    <citation type="submission" date="2015-01" db="EMBL/GenBank/DDBJ databases">
        <title>Evolutionary Origins and Diversification of the Mycorrhizal Mutualists.</title>
        <authorList>
            <consortium name="DOE Joint Genome Institute"/>
            <consortium name="Mycorrhizal Genomics Consortium"/>
            <person name="Kohler A."/>
            <person name="Kuo A."/>
            <person name="Nagy L.G."/>
            <person name="Floudas D."/>
            <person name="Copeland A."/>
            <person name="Barry K.W."/>
            <person name="Cichocki N."/>
            <person name="Veneault-Fourrey C."/>
            <person name="LaButti K."/>
            <person name="Lindquist E.A."/>
            <person name="Lipzen A."/>
            <person name="Lundell T."/>
            <person name="Morin E."/>
            <person name="Murat C."/>
            <person name="Riley R."/>
            <person name="Ohm R."/>
            <person name="Sun H."/>
            <person name="Tunlid A."/>
            <person name="Henrissat B."/>
            <person name="Grigoriev I.V."/>
            <person name="Hibbett D.S."/>
            <person name="Martin F."/>
        </authorList>
    </citation>
    <scope>NUCLEOTIDE SEQUENCE [LARGE SCALE GENOMIC DNA]</scope>
    <source>
        <strain evidence="2">441</strain>
    </source>
</reference>
<sequence length="153" mass="16986">MPSHSKKADLDHCLAQWHLKLEKVYKNDCDEGLTYVRLLGVIPLTPAMIDNWCITLEDGQAMINVLLNIPSFDLANKAPVLHPTHKAAAHLPSPSVDVNSLTSVLLLQTLTQSSLLTSQQPLFHHHPSLHHLKAKCAFALQASQDGWLNCTMR</sequence>
<dbReference type="EMBL" id="KN833718">
    <property type="protein sequence ID" value="KIK24205.1"/>
    <property type="molecule type" value="Genomic_DNA"/>
</dbReference>
<evidence type="ECO:0000313" key="2">
    <source>
        <dbReference type="Proteomes" id="UP000054018"/>
    </source>
</evidence>
<organism evidence="1 2">
    <name type="scientific">Pisolithus microcarpus 441</name>
    <dbReference type="NCBI Taxonomy" id="765257"/>
    <lineage>
        <taxon>Eukaryota</taxon>
        <taxon>Fungi</taxon>
        <taxon>Dikarya</taxon>
        <taxon>Basidiomycota</taxon>
        <taxon>Agaricomycotina</taxon>
        <taxon>Agaricomycetes</taxon>
        <taxon>Agaricomycetidae</taxon>
        <taxon>Boletales</taxon>
        <taxon>Sclerodermatineae</taxon>
        <taxon>Pisolithaceae</taxon>
        <taxon>Pisolithus</taxon>
    </lineage>
</organism>
<dbReference type="AlphaFoldDB" id="A0A0C9YGX4"/>
<dbReference type="Proteomes" id="UP000054018">
    <property type="component" value="Unassembled WGS sequence"/>
</dbReference>
<accession>A0A0C9YGX4</accession>
<evidence type="ECO:0000313" key="1">
    <source>
        <dbReference type="EMBL" id="KIK24205.1"/>
    </source>
</evidence>
<reference evidence="1 2" key="1">
    <citation type="submission" date="2014-04" db="EMBL/GenBank/DDBJ databases">
        <authorList>
            <consortium name="DOE Joint Genome Institute"/>
            <person name="Kuo A."/>
            <person name="Kohler A."/>
            <person name="Costa M.D."/>
            <person name="Nagy L.G."/>
            <person name="Floudas D."/>
            <person name="Copeland A."/>
            <person name="Barry K.W."/>
            <person name="Cichocki N."/>
            <person name="Veneault-Fourrey C."/>
            <person name="LaButti K."/>
            <person name="Lindquist E.A."/>
            <person name="Lipzen A."/>
            <person name="Lundell T."/>
            <person name="Morin E."/>
            <person name="Murat C."/>
            <person name="Sun H."/>
            <person name="Tunlid A."/>
            <person name="Henrissat B."/>
            <person name="Grigoriev I.V."/>
            <person name="Hibbett D.S."/>
            <person name="Martin F."/>
            <person name="Nordberg H.P."/>
            <person name="Cantor M.N."/>
            <person name="Hua S.X."/>
        </authorList>
    </citation>
    <scope>NUCLEOTIDE SEQUENCE [LARGE SCALE GENOMIC DNA]</scope>
    <source>
        <strain evidence="1 2">441</strain>
    </source>
</reference>
<protein>
    <submittedName>
        <fullName evidence="1">Uncharacterized protein</fullName>
    </submittedName>
</protein>